<evidence type="ECO:0000259" key="1">
    <source>
        <dbReference type="Pfam" id="PF19543"/>
    </source>
</evidence>
<sequence>MGEHRTAEQRRVELPAGDGHPELACGVGDWDTEAYGNHRVLVRAAQAGPVLGVELPWRRRDPDPHLVDVVVLAPSGRRVRNTLAVEVTAERGRIAFEPVEGPGTYAVHYLPYAHTGRAYYPQAVYRQPVRTADPVWVHALGLDGPDAGWGRLPRAEAFRYEAASAVDSFAPLGFAATEDERHKLELADPDADLMLFGEDRAHPLGRYGRLPARWARGVPGAPYEGTADRGEFFAFQVGVYARTDLDGLTARVRGLPFPVRCPSLGGTDARGRPLTRRVDVPAGRVDALWFLAEVPADAAPGSYEGEVEVSAPGAVPRVLPVRLTVTGHAAVDGGTGEPERLARLAWLDSTEGHDDTVVPPFTPVTCAQGPDGGRELGLLGRRVHLGADGLPHRLVSTFTPAVTAVDGPPHDLLAGPVRFELGHALALGPLTSEQPGPGRVTWKVRASSDALLVDTEGELEADGFLVLRIGVEARADLDLPDVTLDVPVREPLARYVMGLGLTGRYCPDTYDWTWGTPTRNQDSLWLGSAHAGLQLSLRDEHYTRPLNTNYYREKPLVTPRSWAGDDGLGGVRLRTADGVRTVTAHSGPVRLRAGERRRFELRLLLTPFKPITPRTQLTDRYYHAYATPEEVARYGANVVNLHHATPPNPYINDPLLAADVLRAYTDRAHALGVRVKVYDTVRELTRHSPELRVLASFGDEVLAAGPGGGHAWLREHLGEAHVPGWVASDVRDVAAVTTGESRWHNFYVAGVRRLRERLGVDGLYLDDVAYDRTTMKRVRKALTRAGGPPPVVDLHSCNQFRAPDGFASSANLYAELLPYVDRLWLGELFDYAATDPAYWLVEISGIPFGLMGEMLEGGGNPWRGLVFGMTARAPMTDVRPLWRAFDALGLPGAEMTGWWAGDTAVGTGDDAVLATVWRGPERATTVALASWAEDPVDCRLTLAGAAVAASAPGIEGFQEEREYPAGGPVRVEPGRGLLLRLRPAAEGPRLTSP</sequence>
<name>A0A7H1B2F9_9ACTN</name>
<evidence type="ECO:0000313" key="3">
    <source>
        <dbReference type="Proteomes" id="UP000516428"/>
    </source>
</evidence>
<accession>A0A7H1B2F9</accession>
<dbReference type="RefSeq" id="WP_188335669.1">
    <property type="nucleotide sequence ID" value="NZ_CP061281.1"/>
</dbReference>
<gene>
    <name evidence="2" type="ORF">IAG42_04255</name>
</gene>
<proteinExistence type="predicted"/>
<dbReference type="AlphaFoldDB" id="A0A7H1B2F9"/>
<reference evidence="2 3" key="1">
    <citation type="submission" date="2020-09" db="EMBL/GenBank/DDBJ databases">
        <title>A novel species.</title>
        <authorList>
            <person name="Gao J."/>
        </authorList>
    </citation>
    <scope>NUCLEOTIDE SEQUENCE [LARGE SCALE GENOMIC DNA]</scope>
    <source>
        <strain evidence="2 3">CRXT-Y-14</strain>
    </source>
</reference>
<dbReference type="Proteomes" id="UP000516428">
    <property type="component" value="Chromosome"/>
</dbReference>
<evidence type="ECO:0000313" key="2">
    <source>
        <dbReference type="EMBL" id="QNS02914.1"/>
    </source>
</evidence>
<keyword evidence="3" id="KW-1185">Reference proteome</keyword>
<dbReference type="KEGG" id="sxn:IAG42_04255"/>
<feature type="domain" description="Glycoside hydrolase 123-like N-terminal" evidence="1">
    <location>
        <begin position="29"/>
        <end position="981"/>
    </location>
</feature>
<dbReference type="Pfam" id="PF19543">
    <property type="entry name" value="GH123_N"/>
    <property type="match status" value="1"/>
</dbReference>
<organism evidence="2 3">
    <name type="scientific">Streptomyces xanthii</name>
    <dbReference type="NCBI Taxonomy" id="2768069"/>
    <lineage>
        <taxon>Bacteria</taxon>
        <taxon>Bacillati</taxon>
        <taxon>Actinomycetota</taxon>
        <taxon>Actinomycetes</taxon>
        <taxon>Kitasatosporales</taxon>
        <taxon>Streptomycetaceae</taxon>
        <taxon>Streptomyces</taxon>
    </lineage>
</organism>
<dbReference type="InterPro" id="IPR045711">
    <property type="entry name" value="GH123-like_N"/>
</dbReference>
<protein>
    <recommendedName>
        <fullName evidence="1">Glycoside hydrolase 123-like N-terminal domain-containing protein</fullName>
    </recommendedName>
</protein>
<dbReference type="EMBL" id="CP061281">
    <property type="protein sequence ID" value="QNS02914.1"/>
    <property type="molecule type" value="Genomic_DNA"/>
</dbReference>